<feature type="binding site" evidence="10">
    <location>
        <position position="135"/>
    </location>
    <ligand>
        <name>Mg(2+)</name>
        <dbReference type="ChEBI" id="CHEBI:18420"/>
        <label>2</label>
    </ligand>
</feature>
<dbReference type="AlphaFoldDB" id="A0A1I7NLY2"/>
<dbReference type="InterPro" id="IPR050092">
    <property type="entry name" value="RNase_H"/>
</dbReference>
<dbReference type="InterPro" id="IPR036397">
    <property type="entry name" value="RNaseH_sf"/>
</dbReference>
<dbReference type="SUPFAM" id="SSF53098">
    <property type="entry name" value="Ribonuclease H-like"/>
    <property type="match status" value="1"/>
</dbReference>
<dbReference type="EC" id="3.1.26.4" evidence="4 10"/>
<keyword evidence="9 10" id="KW-0460">Magnesium</keyword>
<dbReference type="Gene3D" id="3.30.420.10">
    <property type="entry name" value="Ribonuclease H-like superfamily/Ribonuclease H"/>
    <property type="match status" value="1"/>
</dbReference>
<feature type="domain" description="RNase H type-1" evidence="11">
    <location>
        <begin position="5"/>
        <end position="143"/>
    </location>
</feature>
<dbReference type="InterPro" id="IPR022892">
    <property type="entry name" value="RNaseHI"/>
</dbReference>
<evidence type="ECO:0000313" key="13">
    <source>
        <dbReference type="Proteomes" id="UP000199537"/>
    </source>
</evidence>
<keyword evidence="13" id="KW-1185">Reference proteome</keyword>
<dbReference type="PROSITE" id="PS50879">
    <property type="entry name" value="RNASE_H_1"/>
    <property type="match status" value="1"/>
</dbReference>
<dbReference type="InterPro" id="IPR012337">
    <property type="entry name" value="RNaseH-like_sf"/>
</dbReference>
<dbReference type="PANTHER" id="PTHR10642:SF26">
    <property type="entry name" value="RIBONUCLEASE H1"/>
    <property type="match status" value="1"/>
</dbReference>
<evidence type="ECO:0000256" key="1">
    <source>
        <dbReference type="ARBA" id="ARBA00000077"/>
    </source>
</evidence>
<keyword evidence="10" id="KW-0963">Cytoplasm</keyword>
<dbReference type="GO" id="GO:0043137">
    <property type="term" value="P:DNA replication, removal of RNA primer"/>
    <property type="evidence" value="ECO:0007669"/>
    <property type="project" value="TreeGrafter"/>
</dbReference>
<keyword evidence="8 10" id="KW-0378">Hydrolase</keyword>
<dbReference type="GO" id="GO:0005737">
    <property type="term" value="C:cytoplasm"/>
    <property type="evidence" value="ECO:0007669"/>
    <property type="project" value="UniProtKB-SubCell"/>
</dbReference>
<feature type="binding site" evidence="10">
    <location>
        <position position="14"/>
    </location>
    <ligand>
        <name>Mg(2+)</name>
        <dbReference type="ChEBI" id="CHEBI:18420"/>
        <label>1</label>
    </ligand>
</feature>
<evidence type="ECO:0000256" key="3">
    <source>
        <dbReference type="ARBA" id="ARBA00011245"/>
    </source>
</evidence>
<feature type="binding site" evidence="10">
    <location>
        <position position="14"/>
    </location>
    <ligand>
        <name>Mg(2+)</name>
        <dbReference type="ChEBI" id="CHEBI:18420"/>
        <label>2</label>
    </ligand>
</feature>
<comment type="similarity">
    <text evidence="2 10">Belongs to the RNase H family.</text>
</comment>
<proteinExistence type="inferred from homology"/>
<evidence type="ECO:0000256" key="9">
    <source>
        <dbReference type="ARBA" id="ARBA00022842"/>
    </source>
</evidence>
<evidence type="ECO:0000256" key="2">
    <source>
        <dbReference type="ARBA" id="ARBA00005300"/>
    </source>
</evidence>
<sequence>MKKSTLNEVIIYTDGASRGNPGPGGYGVILISGNHKKELSAGYRLTTNNRMELMAVIAALEALKKKNLQVKIYTDSNYIVNAIRKGWLNDWIAKDFKGKKNKDLWLRLHNLMQQHQVEFHWVKGHDQNPYNNRCDQLATHAADHAALLIDTGYEPSASHPTHISSIS</sequence>
<dbReference type="CDD" id="cd09278">
    <property type="entry name" value="RNase_HI_prokaryote_like"/>
    <property type="match status" value="1"/>
</dbReference>
<dbReference type="InterPro" id="IPR002156">
    <property type="entry name" value="RNaseH_domain"/>
</dbReference>
<dbReference type="NCBIfam" id="NF001236">
    <property type="entry name" value="PRK00203.1"/>
    <property type="match status" value="1"/>
</dbReference>
<keyword evidence="5 10" id="KW-0540">Nuclease</keyword>
<dbReference type="STRING" id="1393122.SAMN05660895_2287"/>
<accession>A0A1I7NLY2</accession>
<dbReference type="Pfam" id="PF00075">
    <property type="entry name" value="RNase_H"/>
    <property type="match status" value="1"/>
</dbReference>
<name>A0A1I7NLY2_9BACT</name>
<dbReference type="HAMAP" id="MF_00042">
    <property type="entry name" value="RNase_H"/>
    <property type="match status" value="1"/>
</dbReference>
<feature type="binding site" evidence="10">
    <location>
        <position position="52"/>
    </location>
    <ligand>
        <name>Mg(2+)</name>
        <dbReference type="ChEBI" id="CHEBI:18420"/>
        <label>1</label>
    </ligand>
</feature>
<comment type="cofactor">
    <cofactor evidence="10">
        <name>Mg(2+)</name>
        <dbReference type="ChEBI" id="CHEBI:18420"/>
    </cofactor>
    <text evidence="10">Binds 1 Mg(2+) ion per subunit. May bind a second metal ion at a regulatory site, or after substrate binding.</text>
</comment>
<evidence type="ECO:0000259" key="11">
    <source>
        <dbReference type="PROSITE" id="PS50879"/>
    </source>
</evidence>
<protein>
    <recommendedName>
        <fullName evidence="4 10">Ribonuclease H</fullName>
        <shortName evidence="10">RNase H</shortName>
        <ecNumber evidence="4 10">3.1.26.4</ecNumber>
    </recommendedName>
</protein>
<keyword evidence="6 10" id="KW-0479">Metal-binding</keyword>
<comment type="subcellular location">
    <subcellularLocation>
        <location evidence="10">Cytoplasm</location>
    </subcellularLocation>
</comment>
<reference evidence="13" key="1">
    <citation type="submission" date="2016-10" db="EMBL/GenBank/DDBJ databases">
        <authorList>
            <person name="Varghese N."/>
            <person name="Submissions S."/>
        </authorList>
    </citation>
    <scope>NUCLEOTIDE SEQUENCE [LARGE SCALE GENOMIC DNA]</scope>
    <source>
        <strain evidence="13">DSM 14807</strain>
    </source>
</reference>
<comment type="catalytic activity">
    <reaction evidence="1 10">
        <text>Endonucleolytic cleavage to 5'-phosphomonoester.</text>
        <dbReference type="EC" id="3.1.26.4"/>
    </reaction>
</comment>
<feature type="binding site" evidence="10">
    <location>
        <position position="75"/>
    </location>
    <ligand>
        <name>Mg(2+)</name>
        <dbReference type="ChEBI" id="CHEBI:18420"/>
        <label>1</label>
    </ligand>
</feature>
<evidence type="ECO:0000256" key="5">
    <source>
        <dbReference type="ARBA" id="ARBA00022722"/>
    </source>
</evidence>
<comment type="function">
    <text evidence="10">Endonuclease that specifically degrades the RNA of RNA-DNA hybrids.</text>
</comment>
<dbReference type="PANTHER" id="PTHR10642">
    <property type="entry name" value="RIBONUCLEASE H1"/>
    <property type="match status" value="1"/>
</dbReference>
<dbReference type="EMBL" id="FPCJ01000001">
    <property type="protein sequence ID" value="SFV35682.1"/>
    <property type="molecule type" value="Genomic_DNA"/>
</dbReference>
<dbReference type="GO" id="GO:0000287">
    <property type="term" value="F:magnesium ion binding"/>
    <property type="evidence" value="ECO:0007669"/>
    <property type="project" value="UniProtKB-UniRule"/>
</dbReference>
<organism evidence="12 13">
    <name type="scientific">Thermoflavifilum thermophilum</name>
    <dbReference type="NCBI Taxonomy" id="1393122"/>
    <lineage>
        <taxon>Bacteria</taxon>
        <taxon>Pseudomonadati</taxon>
        <taxon>Bacteroidota</taxon>
        <taxon>Chitinophagia</taxon>
        <taxon>Chitinophagales</taxon>
        <taxon>Chitinophagaceae</taxon>
        <taxon>Thermoflavifilum</taxon>
    </lineage>
</organism>
<keyword evidence="7 10" id="KW-0255">Endonuclease</keyword>
<dbReference type="OrthoDB" id="7845843at2"/>
<dbReference type="Proteomes" id="UP000199537">
    <property type="component" value="Unassembled WGS sequence"/>
</dbReference>
<evidence type="ECO:0000256" key="6">
    <source>
        <dbReference type="ARBA" id="ARBA00022723"/>
    </source>
</evidence>
<comment type="subunit">
    <text evidence="3 10">Monomer.</text>
</comment>
<gene>
    <name evidence="10" type="primary">rnhA</name>
    <name evidence="12" type="ORF">SAMN05660895_2287</name>
</gene>
<dbReference type="GO" id="GO:0004523">
    <property type="term" value="F:RNA-DNA hybrid ribonuclease activity"/>
    <property type="evidence" value="ECO:0007669"/>
    <property type="project" value="UniProtKB-UniRule"/>
</dbReference>
<dbReference type="RefSeq" id="WP_092460613.1">
    <property type="nucleotide sequence ID" value="NZ_FPCJ01000001.1"/>
</dbReference>
<evidence type="ECO:0000256" key="7">
    <source>
        <dbReference type="ARBA" id="ARBA00022759"/>
    </source>
</evidence>
<evidence type="ECO:0000256" key="4">
    <source>
        <dbReference type="ARBA" id="ARBA00012180"/>
    </source>
</evidence>
<evidence type="ECO:0000313" key="12">
    <source>
        <dbReference type="EMBL" id="SFV35682.1"/>
    </source>
</evidence>
<dbReference type="GO" id="GO:0003676">
    <property type="term" value="F:nucleic acid binding"/>
    <property type="evidence" value="ECO:0007669"/>
    <property type="project" value="InterPro"/>
</dbReference>
<evidence type="ECO:0000256" key="8">
    <source>
        <dbReference type="ARBA" id="ARBA00022801"/>
    </source>
</evidence>
<evidence type="ECO:0000256" key="10">
    <source>
        <dbReference type="HAMAP-Rule" id="MF_00042"/>
    </source>
</evidence>